<dbReference type="PANTHER" id="PTHR48013:SF32">
    <property type="entry name" value="MITOGEN-ACTIVATED PROTEIN KINASE KINASE 2-LIKE"/>
    <property type="match status" value="1"/>
</dbReference>
<dbReference type="InterPro" id="IPR002182">
    <property type="entry name" value="NB-ARC"/>
</dbReference>
<dbReference type="InterPro" id="IPR036388">
    <property type="entry name" value="WH-like_DNA-bd_sf"/>
</dbReference>
<dbReference type="CDD" id="cd07245">
    <property type="entry name" value="VOC_like"/>
    <property type="match status" value="1"/>
</dbReference>
<dbReference type="GO" id="GO:0005524">
    <property type="term" value="F:ATP binding"/>
    <property type="evidence" value="ECO:0007669"/>
    <property type="project" value="UniProtKB-KW"/>
</dbReference>
<comment type="caution">
    <text evidence="15">The sequence shown here is derived from an EMBL/GenBank/DDBJ whole genome shotgun (WGS) entry which is preliminary data.</text>
</comment>
<dbReference type="GO" id="GO:0004708">
    <property type="term" value="F:MAP kinase kinase activity"/>
    <property type="evidence" value="ECO:0007669"/>
    <property type="project" value="UniProtKB-EC"/>
</dbReference>
<comment type="catalytic activity">
    <reaction evidence="10">
        <text>L-seryl-[protein] + ATP = O-phospho-L-seryl-[protein] + ADP + H(+)</text>
        <dbReference type="Rhea" id="RHEA:17989"/>
        <dbReference type="Rhea" id="RHEA-COMP:9863"/>
        <dbReference type="Rhea" id="RHEA-COMP:11604"/>
        <dbReference type="ChEBI" id="CHEBI:15378"/>
        <dbReference type="ChEBI" id="CHEBI:29999"/>
        <dbReference type="ChEBI" id="CHEBI:30616"/>
        <dbReference type="ChEBI" id="CHEBI:83421"/>
        <dbReference type="ChEBI" id="CHEBI:456216"/>
        <dbReference type="EC" id="2.7.12.2"/>
    </reaction>
</comment>
<dbReference type="InterPro" id="IPR032675">
    <property type="entry name" value="LRR_dom_sf"/>
</dbReference>
<comment type="catalytic activity">
    <reaction evidence="11">
        <text>L-threonyl-[protein] + ATP = O-phospho-L-threonyl-[protein] + ADP + H(+)</text>
        <dbReference type="Rhea" id="RHEA:46608"/>
        <dbReference type="Rhea" id="RHEA-COMP:11060"/>
        <dbReference type="Rhea" id="RHEA-COMP:11605"/>
        <dbReference type="ChEBI" id="CHEBI:15378"/>
        <dbReference type="ChEBI" id="CHEBI:30013"/>
        <dbReference type="ChEBI" id="CHEBI:30616"/>
        <dbReference type="ChEBI" id="CHEBI:61977"/>
        <dbReference type="ChEBI" id="CHEBI:456216"/>
        <dbReference type="EC" id="2.7.12.2"/>
    </reaction>
</comment>
<sequence>MDCLSPILDIGTCLWHCSARHVAYIHHLEENLLSLQAGCEVLNHRRRDVRAKVEALEQQQRLRRTEDVALWLTLAEAMLGEVNIIIQQGDDELRNKCVGDCCPRNLKSTYKIGKRVVKKMDSVKELLNKAERFYSESAIVFKPPRNSLLMPEWPLENTVGLDSAVDKVWEAIENENVRIIRLCGQGGVGKTTLLKKVCNEFHRRSHDFDVVIWAMVPTGEGYIQKIQELIRKKLDIPDEIWNQSGEDEKGAEIFRVLKRNKFVFLLDNVWEPFDLIRLGIKLSGYRNQSKVIFTTRSLRLYLNFFSTAHETIEVKCLPPEEALSLFRMTVGVSVLSSDADLSELANTCARKCRGLPLALLTFARAMAGLDNPRQWRHTIELLHSHPSEIAGMGGHVFPLLKFSYDNLKEAKEQNCFLYCSLFPEDYNIRIDELIDLWSKQCVRMHDIFRHMALWLARDQGRNKNKVLVAKSGRLTDRELRKWEVANWISLFGCIITKVNISRSPSCPYLTTLLLRDGEIISFPDRFFDSMPVLKVLDLSGNRSLVELPSNIGNAKTLKYLNLSLTSLEKLPTDLGNLRNLRCLLLDYTMNLKWIPKEVISNLLLLQVYSKINGVDEHFSSVESMPYDEIDFLEALECLNHINKICITIFCAPSLEKILQSYILRSCIRKLTVMECNGLISLHFTEEVSNLESLEIFRCSSLKEFKVSVGCKVGNLSKVSIGVCPLLLNLNALAYARNLEILKIFDCEALKEVTSEKWHSPVSKCQLLRLLPFDLGSANLLQKIIGEIEWWNDLIWDDEAVKHVCCSKFVSTPSELIQNLYPPRPAPVPPIPADPILAASLHLIVLIFLVLILRLLLSYHHKIWMLLKLSVKIIEMDIEESVLSQIARKWRSIQSSRCPFVVVHYSSSYKDGVMSNILEYMDGGSLADFLKKVKSIPEPYLAAICKQTLKGLIYLHHEVHVIHRDIKPSKLLINHRGEVKITDFGESAELISYVGLANKRANTFVGTYNYMSPERICGSSYGVDADIWSLGIVLLECATGKFPYSPPEHAEEWTSFFELMEHIVEGPAPCVPSDQFSPEFCSFISACLQKDPKERKSAPELLELPFVKMYDDVEVDLSSYFSSADYGVVGMLHVGILCENLERSLEFYQNILGLQINEARPHDKLPYRGAWLWVGSEMIHLMELPNPDPLTGRPEHGGRDRHACISIRDVSKLQAILDKAGIPYTLSRSGRPAIFTRDPDANALEFTQCVVCDLESIRNAEADALIVLKLKSVMLTVFNLKDWTEDSIRCHRTLQLPILHIAEEYSIAIKSLHMHLKTSSTVFPVQKTILVLHGAGTEDIAGMTWINTKQSVFKLSAAHQTVRLLPFPPLKAISMVVVFAENLRAGSSHAHVLSFKLRTSRFCASKNLLQLALTTGHFDFIFTILCDY</sequence>
<comment type="similarity">
    <text evidence="8">Belongs to the protein kinase superfamily. STE Ser/Thr protein kinase family. MAP kinase kinase subfamily.</text>
</comment>
<evidence type="ECO:0000256" key="3">
    <source>
        <dbReference type="ARBA" id="ARBA00022737"/>
    </source>
</evidence>
<evidence type="ECO:0000256" key="7">
    <source>
        <dbReference type="ARBA" id="ARBA00022840"/>
    </source>
</evidence>
<keyword evidence="7" id="KW-0067">ATP-binding</keyword>
<dbReference type="Gene3D" id="1.10.510.10">
    <property type="entry name" value="Transferase(Phosphotransferase) domain 1"/>
    <property type="match status" value="1"/>
</dbReference>
<evidence type="ECO:0000256" key="6">
    <source>
        <dbReference type="ARBA" id="ARBA00022821"/>
    </source>
</evidence>
<dbReference type="Pfam" id="PF00931">
    <property type="entry name" value="NB-ARC"/>
    <property type="match status" value="1"/>
</dbReference>
<evidence type="ECO:0000313" key="16">
    <source>
        <dbReference type="Proteomes" id="UP000436088"/>
    </source>
</evidence>
<proteinExistence type="inferred from homology"/>
<evidence type="ECO:0000313" key="15">
    <source>
        <dbReference type="EMBL" id="KAE8682909.1"/>
    </source>
</evidence>
<dbReference type="Pfam" id="PF23598">
    <property type="entry name" value="LRR_14"/>
    <property type="match status" value="1"/>
</dbReference>
<dbReference type="InterPro" id="IPR027417">
    <property type="entry name" value="P-loop_NTPase"/>
</dbReference>
<keyword evidence="5 15" id="KW-0418">Kinase</keyword>
<protein>
    <recommendedName>
        <fullName evidence="9">mitogen-activated protein kinase kinase</fullName>
        <ecNumber evidence="9">2.7.12.2</ecNumber>
    </recommendedName>
</protein>
<dbReference type="Gene3D" id="3.30.200.20">
    <property type="entry name" value="Phosphorylase Kinase, domain 1"/>
    <property type="match status" value="1"/>
</dbReference>
<organism evidence="15 16">
    <name type="scientific">Hibiscus syriacus</name>
    <name type="common">Rose of Sharon</name>
    <dbReference type="NCBI Taxonomy" id="106335"/>
    <lineage>
        <taxon>Eukaryota</taxon>
        <taxon>Viridiplantae</taxon>
        <taxon>Streptophyta</taxon>
        <taxon>Embryophyta</taxon>
        <taxon>Tracheophyta</taxon>
        <taxon>Spermatophyta</taxon>
        <taxon>Magnoliopsida</taxon>
        <taxon>eudicotyledons</taxon>
        <taxon>Gunneridae</taxon>
        <taxon>Pentapetalae</taxon>
        <taxon>rosids</taxon>
        <taxon>malvids</taxon>
        <taxon>Malvales</taxon>
        <taxon>Malvaceae</taxon>
        <taxon>Malvoideae</taxon>
        <taxon>Hibiscus</taxon>
    </lineage>
</organism>
<dbReference type="PROSITE" id="PS51819">
    <property type="entry name" value="VOC"/>
    <property type="match status" value="1"/>
</dbReference>
<dbReference type="CDD" id="cd06623">
    <property type="entry name" value="PKc_MAPKK_plant_like"/>
    <property type="match status" value="1"/>
</dbReference>
<dbReference type="InterPro" id="IPR037523">
    <property type="entry name" value="VOC_core"/>
</dbReference>
<dbReference type="Gene3D" id="3.80.10.10">
    <property type="entry name" value="Ribonuclease Inhibitor"/>
    <property type="match status" value="1"/>
</dbReference>
<dbReference type="InterPro" id="IPR029068">
    <property type="entry name" value="Glyas_Bleomycin-R_OHBP_Dase"/>
</dbReference>
<dbReference type="SUPFAM" id="SSF52540">
    <property type="entry name" value="P-loop containing nucleoside triphosphate hydrolases"/>
    <property type="match status" value="1"/>
</dbReference>
<dbReference type="EMBL" id="VEPZ02001277">
    <property type="protein sequence ID" value="KAE8682909.1"/>
    <property type="molecule type" value="Genomic_DNA"/>
</dbReference>
<dbReference type="Proteomes" id="UP000436088">
    <property type="component" value="Unassembled WGS sequence"/>
</dbReference>
<dbReference type="Gene3D" id="1.10.8.430">
    <property type="entry name" value="Helical domain of apoptotic protease-activating factors"/>
    <property type="match status" value="1"/>
</dbReference>
<keyword evidence="2" id="KW-0808">Transferase</keyword>
<evidence type="ECO:0000256" key="4">
    <source>
        <dbReference type="ARBA" id="ARBA00022741"/>
    </source>
</evidence>
<dbReference type="PROSITE" id="PS50011">
    <property type="entry name" value="PROTEIN_KINASE_DOM"/>
    <property type="match status" value="1"/>
</dbReference>
<comment type="catalytic activity">
    <reaction evidence="12">
        <text>L-tyrosyl-[protein] + ATP = O-phospho-L-tyrosyl-[protein] + ADP + H(+)</text>
        <dbReference type="Rhea" id="RHEA:10596"/>
        <dbReference type="Rhea" id="RHEA-COMP:10136"/>
        <dbReference type="Rhea" id="RHEA-COMP:20101"/>
        <dbReference type="ChEBI" id="CHEBI:15378"/>
        <dbReference type="ChEBI" id="CHEBI:30616"/>
        <dbReference type="ChEBI" id="CHEBI:46858"/>
        <dbReference type="ChEBI" id="CHEBI:61978"/>
        <dbReference type="ChEBI" id="CHEBI:456216"/>
        <dbReference type="EC" id="2.7.12.2"/>
    </reaction>
</comment>
<evidence type="ECO:0000259" key="14">
    <source>
        <dbReference type="PROSITE" id="PS51819"/>
    </source>
</evidence>
<evidence type="ECO:0000256" key="10">
    <source>
        <dbReference type="ARBA" id="ARBA00049014"/>
    </source>
</evidence>
<evidence type="ECO:0000256" key="2">
    <source>
        <dbReference type="ARBA" id="ARBA00022679"/>
    </source>
</evidence>
<dbReference type="Gene3D" id="3.40.50.300">
    <property type="entry name" value="P-loop containing nucleotide triphosphate hydrolases"/>
    <property type="match status" value="1"/>
</dbReference>
<dbReference type="FunFam" id="1.10.510.10:FF:000432">
    <property type="entry name" value="mitogen-activated protein kinase kinase 3"/>
    <property type="match status" value="1"/>
</dbReference>
<dbReference type="SUPFAM" id="SSF54593">
    <property type="entry name" value="Glyoxalase/Bleomycin resistance protein/Dihydroxybiphenyl dioxygenase"/>
    <property type="match status" value="1"/>
</dbReference>
<dbReference type="EC" id="2.7.12.2" evidence="9"/>
<evidence type="ECO:0000256" key="8">
    <source>
        <dbReference type="ARBA" id="ARBA00038035"/>
    </source>
</evidence>
<dbReference type="SUPFAM" id="SSF52058">
    <property type="entry name" value="L domain-like"/>
    <property type="match status" value="1"/>
</dbReference>
<dbReference type="GO" id="GO:0006952">
    <property type="term" value="P:defense response"/>
    <property type="evidence" value="ECO:0007669"/>
    <property type="project" value="UniProtKB-KW"/>
</dbReference>
<dbReference type="PRINTS" id="PR00364">
    <property type="entry name" value="DISEASERSIST"/>
</dbReference>
<dbReference type="InterPro" id="IPR055414">
    <property type="entry name" value="LRR_R13L4/SHOC2-like"/>
</dbReference>
<dbReference type="SUPFAM" id="SSF56112">
    <property type="entry name" value="Protein kinase-like (PK-like)"/>
    <property type="match status" value="1"/>
</dbReference>
<dbReference type="Gene3D" id="3.10.180.10">
    <property type="entry name" value="2,3-Dihydroxybiphenyl 1,2-Dioxygenase, domain 1"/>
    <property type="match status" value="1"/>
</dbReference>
<dbReference type="InterPro" id="IPR004360">
    <property type="entry name" value="Glyas_Fos-R_dOase_dom"/>
</dbReference>
<evidence type="ECO:0000256" key="9">
    <source>
        <dbReference type="ARBA" id="ARBA00038999"/>
    </source>
</evidence>
<dbReference type="InterPro" id="IPR011009">
    <property type="entry name" value="Kinase-like_dom_sf"/>
</dbReference>
<dbReference type="Gene3D" id="1.10.10.10">
    <property type="entry name" value="Winged helix-like DNA-binding domain superfamily/Winged helix DNA-binding domain"/>
    <property type="match status" value="1"/>
</dbReference>
<dbReference type="Pfam" id="PF00903">
    <property type="entry name" value="Glyoxalase"/>
    <property type="match status" value="1"/>
</dbReference>
<evidence type="ECO:0000256" key="11">
    <source>
        <dbReference type="ARBA" id="ARBA00049299"/>
    </source>
</evidence>
<dbReference type="Pfam" id="PF00069">
    <property type="entry name" value="Pkinase"/>
    <property type="match status" value="1"/>
</dbReference>
<evidence type="ECO:0000259" key="13">
    <source>
        <dbReference type="PROSITE" id="PS50011"/>
    </source>
</evidence>
<keyword evidence="4" id="KW-0547">Nucleotide-binding</keyword>
<keyword evidence="6" id="KW-0611">Plant defense</keyword>
<dbReference type="InterPro" id="IPR042197">
    <property type="entry name" value="Apaf_helical"/>
</dbReference>
<dbReference type="PANTHER" id="PTHR48013">
    <property type="entry name" value="DUAL SPECIFICITY MITOGEN-ACTIVATED PROTEIN KINASE KINASE 5-RELATED"/>
    <property type="match status" value="1"/>
</dbReference>
<evidence type="ECO:0000256" key="12">
    <source>
        <dbReference type="ARBA" id="ARBA00051693"/>
    </source>
</evidence>
<feature type="domain" description="VOC" evidence="14">
    <location>
        <begin position="1129"/>
        <end position="1248"/>
    </location>
</feature>
<keyword evidence="3" id="KW-0677">Repeat</keyword>
<accession>A0A6A2YU77</accession>
<dbReference type="GO" id="GO:0004674">
    <property type="term" value="F:protein serine/threonine kinase activity"/>
    <property type="evidence" value="ECO:0007669"/>
    <property type="project" value="UniProtKB-KW"/>
</dbReference>
<reference evidence="15" key="1">
    <citation type="submission" date="2019-09" db="EMBL/GenBank/DDBJ databases">
        <title>Draft genome information of white flower Hibiscus syriacus.</title>
        <authorList>
            <person name="Kim Y.-M."/>
        </authorList>
    </citation>
    <scope>NUCLEOTIDE SEQUENCE [LARGE SCALE GENOMIC DNA]</scope>
    <source>
        <strain evidence="15">YM2019G1</strain>
    </source>
</reference>
<dbReference type="FunFam" id="3.40.50.300:FF:001091">
    <property type="entry name" value="Probable disease resistance protein At1g61300"/>
    <property type="match status" value="1"/>
</dbReference>
<keyword evidence="16" id="KW-1185">Reference proteome</keyword>
<dbReference type="InterPro" id="IPR000719">
    <property type="entry name" value="Prot_kinase_dom"/>
</dbReference>
<name>A0A6A2YU77_HIBSY</name>
<dbReference type="GO" id="GO:0043531">
    <property type="term" value="F:ADP binding"/>
    <property type="evidence" value="ECO:0007669"/>
    <property type="project" value="InterPro"/>
</dbReference>
<evidence type="ECO:0000256" key="5">
    <source>
        <dbReference type="ARBA" id="ARBA00022777"/>
    </source>
</evidence>
<evidence type="ECO:0000256" key="1">
    <source>
        <dbReference type="ARBA" id="ARBA00022527"/>
    </source>
</evidence>
<keyword evidence="1" id="KW-0723">Serine/threonine-protein kinase</keyword>
<gene>
    <name evidence="15" type="ORF">F3Y22_tig00111234pilonHSYRG00173</name>
</gene>
<feature type="domain" description="Protein kinase" evidence="13">
    <location>
        <begin position="840"/>
        <end position="1106"/>
    </location>
</feature>